<keyword evidence="2" id="KW-1133">Transmembrane helix</keyword>
<dbReference type="AlphaFoldDB" id="A0A1I7ZM11"/>
<evidence type="ECO:0000313" key="3">
    <source>
        <dbReference type="Proteomes" id="UP000095287"/>
    </source>
</evidence>
<accession>A0A1I7ZM11</accession>
<proteinExistence type="predicted"/>
<feature type="region of interest" description="Disordered" evidence="1">
    <location>
        <begin position="98"/>
        <end position="126"/>
    </location>
</feature>
<dbReference type="WBParaSite" id="L893_g27765.t2">
    <property type="protein sequence ID" value="L893_g27765.t2"/>
    <property type="gene ID" value="L893_g27765"/>
</dbReference>
<protein>
    <submittedName>
        <fullName evidence="4">Uncharacterized protein</fullName>
    </submittedName>
</protein>
<evidence type="ECO:0000256" key="1">
    <source>
        <dbReference type="SAM" id="MobiDB-lite"/>
    </source>
</evidence>
<organism evidence="3 4">
    <name type="scientific">Steinernema glaseri</name>
    <dbReference type="NCBI Taxonomy" id="37863"/>
    <lineage>
        <taxon>Eukaryota</taxon>
        <taxon>Metazoa</taxon>
        <taxon>Ecdysozoa</taxon>
        <taxon>Nematoda</taxon>
        <taxon>Chromadorea</taxon>
        <taxon>Rhabditida</taxon>
        <taxon>Tylenchina</taxon>
        <taxon>Panagrolaimomorpha</taxon>
        <taxon>Strongyloidoidea</taxon>
        <taxon>Steinernematidae</taxon>
        <taxon>Steinernema</taxon>
    </lineage>
</organism>
<keyword evidence="3" id="KW-1185">Reference proteome</keyword>
<name>A0A1I7ZM11_9BILA</name>
<sequence length="126" mass="14151">MLRSPQYVCSLVPALYNAAAGRRRTFPTSGEMPVRHYYPASVQNVGAALVDSSFLQKQMRKISLQGGNRSIYFFSAYLGCIGALTYYSLQQAVKKTNEPQPLQPLMRRSDKNYRHPSVHGVDVSSY</sequence>
<evidence type="ECO:0000256" key="2">
    <source>
        <dbReference type="SAM" id="Phobius"/>
    </source>
</evidence>
<feature type="transmembrane region" description="Helical" evidence="2">
    <location>
        <begin position="70"/>
        <end position="89"/>
    </location>
</feature>
<evidence type="ECO:0000313" key="4">
    <source>
        <dbReference type="WBParaSite" id="L893_g27765.t2"/>
    </source>
</evidence>
<keyword evidence="2" id="KW-0472">Membrane</keyword>
<reference evidence="4" key="1">
    <citation type="submission" date="2016-11" db="UniProtKB">
        <authorList>
            <consortium name="WormBaseParasite"/>
        </authorList>
    </citation>
    <scope>IDENTIFICATION</scope>
</reference>
<keyword evidence="2" id="KW-0812">Transmembrane</keyword>
<dbReference type="Proteomes" id="UP000095287">
    <property type="component" value="Unplaced"/>
</dbReference>